<feature type="compositionally biased region" description="Basic and acidic residues" evidence="1">
    <location>
        <begin position="400"/>
        <end position="412"/>
    </location>
</feature>
<protein>
    <submittedName>
        <fullName evidence="2">Uncharacterized protein</fullName>
    </submittedName>
</protein>
<comment type="caution">
    <text evidence="2">The sequence shown here is derived from an EMBL/GenBank/DDBJ whole genome shotgun (WGS) entry which is preliminary data.</text>
</comment>
<dbReference type="AlphaFoldDB" id="A0A8H5KT53"/>
<gene>
    <name evidence="2" type="ORF">FPANT_10135</name>
</gene>
<feature type="region of interest" description="Disordered" evidence="1">
    <location>
        <begin position="1"/>
        <end position="61"/>
    </location>
</feature>
<feature type="region of interest" description="Disordered" evidence="1">
    <location>
        <begin position="400"/>
        <end position="509"/>
    </location>
</feature>
<organism evidence="2 3">
    <name type="scientific">Fusarium pseudoanthophilum</name>
    <dbReference type="NCBI Taxonomy" id="48495"/>
    <lineage>
        <taxon>Eukaryota</taxon>
        <taxon>Fungi</taxon>
        <taxon>Dikarya</taxon>
        <taxon>Ascomycota</taxon>
        <taxon>Pezizomycotina</taxon>
        <taxon>Sordariomycetes</taxon>
        <taxon>Hypocreomycetidae</taxon>
        <taxon>Hypocreales</taxon>
        <taxon>Nectriaceae</taxon>
        <taxon>Fusarium</taxon>
        <taxon>Fusarium fujikuroi species complex</taxon>
    </lineage>
</organism>
<accession>A0A8H5KT53</accession>
<name>A0A8H5KT53_9HYPO</name>
<evidence type="ECO:0000313" key="3">
    <source>
        <dbReference type="Proteomes" id="UP000544095"/>
    </source>
</evidence>
<reference evidence="2 3" key="1">
    <citation type="submission" date="2020-05" db="EMBL/GenBank/DDBJ databases">
        <title>Identification and distribution of gene clusters putatively required for synthesis of sphingolipid metabolism inhibitors in phylogenetically diverse species of the filamentous fungus Fusarium.</title>
        <authorList>
            <person name="Kim H.-S."/>
            <person name="Busman M."/>
            <person name="Brown D.W."/>
            <person name="Divon H."/>
            <person name="Uhlig S."/>
            <person name="Proctor R.H."/>
        </authorList>
    </citation>
    <scope>NUCLEOTIDE SEQUENCE [LARGE SCALE GENOMIC DNA]</scope>
    <source>
        <strain evidence="2 3">NRRL 25211</strain>
    </source>
</reference>
<dbReference type="EMBL" id="JAAOAR010000565">
    <property type="protein sequence ID" value="KAF5578111.1"/>
    <property type="molecule type" value="Genomic_DNA"/>
</dbReference>
<dbReference type="Proteomes" id="UP000544095">
    <property type="component" value="Unassembled WGS sequence"/>
</dbReference>
<feature type="compositionally biased region" description="Basic and acidic residues" evidence="1">
    <location>
        <begin position="480"/>
        <end position="492"/>
    </location>
</feature>
<feature type="compositionally biased region" description="Basic and acidic residues" evidence="1">
    <location>
        <begin position="440"/>
        <end position="452"/>
    </location>
</feature>
<evidence type="ECO:0000313" key="2">
    <source>
        <dbReference type="EMBL" id="KAF5578111.1"/>
    </source>
</evidence>
<evidence type="ECO:0000256" key="1">
    <source>
        <dbReference type="SAM" id="MobiDB-lite"/>
    </source>
</evidence>
<sequence length="595" mass="67834">MPPKGWRKRTAPEPPAEPPAKRGPGRPPGAKNKQKKTTDSRNTSQQKVPTAIQPRAPRTIVRNYDEYFEGQDQEIPPVTTDQKWDDLLLKPKDRYEAKYLPVLQRYWRKAAAKPQDDVFESLTKETYEAEEGPGCPNPTYSQDWSHADEETFLNEYWRGTVYEAAIKWRTRTNQDAQNLVTMFKISFHVFGIDPLTLWTLNEDEFDVKGSRHGAELKVGDVTYPNPIWSDSFCGKLSQIMTHPIWTKRVERHVFMLFAVKWAIMCRTGDRRPLSEGDTKLLGFIGCPITPRPEEPLKRTLGRLLWQRCNAGETCTPEADLLRCIADNTEARQTEPTSRYYSVTLDDLDAVIMGLDESEMGVSCEIHYGLYQNRKTTRTYPSRPEVAELYRNAFLNIERGRMIDHKSDSDSRPPSEPPLRILRHSNTPRRANTEQGLRPSVARDHGQYIHEDQDVIMGDGDSTRSQSLGTGPNEQTNIDRSPPKEIRPPERSSRGKVGLASHVSRSGTFDMDEYEAMTKKNPHHSKSRVGEGTTQACWGIGPHSRLEVSGSSLDKALPDLKRAEEKVDSQKLQLHDAIRSRSTLEKDNLQLRSQVK</sequence>
<keyword evidence="3" id="KW-1185">Reference proteome</keyword>
<feature type="compositionally biased region" description="Polar residues" evidence="1">
    <location>
        <begin position="462"/>
        <end position="478"/>
    </location>
</feature>
<proteinExistence type="predicted"/>